<dbReference type="InterPro" id="IPR029052">
    <property type="entry name" value="Metallo-depent_PP-like"/>
</dbReference>
<sequence>MTPVTLLQLSDCHLTPQAGQLFRGVDPRQTLAQVIRHVQQSGHQFDHLLLSGDLVHHGDAGVYQELLQQLAVLELPTTWLAGNHDDLQVMQQAADLDRFSVSLGPWQLLCLDSNHAPDGRGSGAIASHTLERLSRQLAADRRFTLLALHHNPLASGTEWQDQIMLSNASELWQCLAQAPHCKAIICGHLHQPLHWQHQGVSVWSAPSTAVQFCPGSAQVEVAQQPPESWPGYRWYQLWPDGRIDAHFESVPLRTADQGEPCPNRC</sequence>
<name>A0A063Y3S4_9GAMM</name>
<protein>
    <submittedName>
        <fullName evidence="6">3',5'-cyclic-nucleotide phosphodiesterase</fullName>
        <ecNumber evidence="6">3.1.4.17</ecNumber>
    </submittedName>
</protein>
<dbReference type="STRING" id="267850.ADINL_0931"/>
<dbReference type="AlphaFoldDB" id="A0A063Y3S4"/>
<keyword evidence="3" id="KW-0408">Iron</keyword>
<reference evidence="6 7" key="1">
    <citation type="journal article" date="2005" name="Int. J. Syst. Evol. Microbiol.">
        <title>Nitrincola lacisaponensis gen. nov., sp. nov., a novel alkaliphilic bacterium isolated from an alkaline, saline lake.</title>
        <authorList>
            <person name="Dimitriu P.A."/>
            <person name="Shukla S.K."/>
            <person name="Conradt J."/>
            <person name="Marquez M.C."/>
            <person name="Ventosa A."/>
            <person name="Maglia A."/>
            <person name="Peyton B.M."/>
            <person name="Pinkart H.C."/>
            <person name="Mormile M.R."/>
        </authorList>
    </citation>
    <scope>NUCLEOTIDE SEQUENCE [LARGE SCALE GENOMIC DNA]</scope>
    <source>
        <strain evidence="6 7">4CA</strain>
    </source>
</reference>
<dbReference type="Gene3D" id="3.60.21.10">
    <property type="match status" value="1"/>
</dbReference>
<proteinExistence type="inferred from homology"/>
<dbReference type="SUPFAM" id="SSF56300">
    <property type="entry name" value="Metallo-dependent phosphatases"/>
    <property type="match status" value="1"/>
</dbReference>
<organism evidence="6 7">
    <name type="scientific">Nitrincola lacisaponensis</name>
    <dbReference type="NCBI Taxonomy" id="267850"/>
    <lineage>
        <taxon>Bacteria</taxon>
        <taxon>Pseudomonadati</taxon>
        <taxon>Pseudomonadota</taxon>
        <taxon>Gammaproteobacteria</taxon>
        <taxon>Oceanospirillales</taxon>
        <taxon>Oceanospirillaceae</taxon>
        <taxon>Nitrincola</taxon>
    </lineage>
</organism>
<keyword evidence="2 6" id="KW-0378">Hydrolase</keyword>
<evidence type="ECO:0000313" key="7">
    <source>
        <dbReference type="Proteomes" id="UP000027318"/>
    </source>
</evidence>
<dbReference type="GO" id="GO:0004114">
    <property type="term" value="F:3',5'-cyclic-nucleotide phosphodiesterase activity"/>
    <property type="evidence" value="ECO:0007669"/>
    <property type="project" value="UniProtKB-EC"/>
</dbReference>
<gene>
    <name evidence="6" type="ORF">ADINL_0931</name>
</gene>
<dbReference type="PANTHER" id="PTHR42988">
    <property type="entry name" value="PHOSPHOHYDROLASE"/>
    <property type="match status" value="1"/>
</dbReference>
<dbReference type="InterPro" id="IPR004843">
    <property type="entry name" value="Calcineurin-like_PHP"/>
</dbReference>
<comment type="caution">
    <text evidence="6">The sequence shown here is derived from an EMBL/GenBank/DDBJ whole genome shotgun (WGS) entry which is preliminary data.</text>
</comment>
<dbReference type="Pfam" id="PF00149">
    <property type="entry name" value="Metallophos"/>
    <property type="match status" value="1"/>
</dbReference>
<dbReference type="OrthoDB" id="9784378at2"/>
<dbReference type="InterPro" id="IPR050884">
    <property type="entry name" value="CNP_phosphodiesterase-III"/>
</dbReference>
<evidence type="ECO:0000259" key="5">
    <source>
        <dbReference type="Pfam" id="PF00149"/>
    </source>
</evidence>
<evidence type="ECO:0000256" key="4">
    <source>
        <dbReference type="ARBA" id="ARBA00025742"/>
    </source>
</evidence>
<evidence type="ECO:0000256" key="1">
    <source>
        <dbReference type="ARBA" id="ARBA00022723"/>
    </source>
</evidence>
<dbReference type="PANTHER" id="PTHR42988:SF2">
    <property type="entry name" value="CYCLIC NUCLEOTIDE PHOSPHODIESTERASE CBUA0032-RELATED"/>
    <property type="match status" value="1"/>
</dbReference>
<keyword evidence="1" id="KW-0479">Metal-binding</keyword>
<feature type="domain" description="Calcineurin-like phosphoesterase" evidence="5">
    <location>
        <begin position="5"/>
        <end position="192"/>
    </location>
</feature>
<dbReference type="Proteomes" id="UP000027318">
    <property type="component" value="Unassembled WGS sequence"/>
</dbReference>
<dbReference type="GO" id="GO:0046872">
    <property type="term" value="F:metal ion binding"/>
    <property type="evidence" value="ECO:0007669"/>
    <property type="project" value="UniProtKB-KW"/>
</dbReference>
<dbReference type="EMBL" id="JMSZ01000016">
    <property type="protein sequence ID" value="KDE40339.1"/>
    <property type="molecule type" value="Genomic_DNA"/>
</dbReference>
<dbReference type="EC" id="3.1.4.17" evidence="6"/>
<accession>A0A063Y3S4</accession>
<evidence type="ECO:0000256" key="3">
    <source>
        <dbReference type="ARBA" id="ARBA00023004"/>
    </source>
</evidence>
<keyword evidence="7" id="KW-1185">Reference proteome</keyword>
<comment type="similarity">
    <text evidence="4">Belongs to the cyclic nucleotide phosphodiesterase class-III family.</text>
</comment>
<evidence type="ECO:0000313" key="6">
    <source>
        <dbReference type="EMBL" id="KDE40339.1"/>
    </source>
</evidence>
<dbReference type="RefSeq" id="WP_051632563.1">
    <property type="nucleotide sequence ID" value="NZ_JMSZ01000016.1"/>
</dbReference>
<evidence type="ECO:0000256" key="2">
    <source>
        <dbReference type="ARBA" id="ARBA00022801"/>
    </source>
</evidence>